<dbReference type="PANTHER" id="PTHR12802">
    <property type="entry name" value="SWI/SNF COMPLEX-RELATED"/>
    <property type="match status" value="1"/>
</dbReference>
<keyword evidence="1" id="KW-0805">Transcription regulation</keyword>
<dbReference type="PROSITE" id="PS50090">
    <property type="entry name" value="MYB_LIKE"/>
    <property type="match status" value="1"/>
</dbReference>
<feature type="domain" description="HTH myb-type" evidence="6">
    <location>
        <begin position="70"/>
        <end position="125"/>
    </location>
</feature>
<dbReference type="OrthoDB" id="118550at2759"/>
<dbReference type="eggNOG" id="KOG0724">
    <property type="taxonomic scope" value="Eukaryota"/>
</dbReference>
<evidence type="ECO:0000313" key="7">
    <source>
        <dbReference type="EMBL" id="EEY62628.1"/>
    </source>
</evidence>
<keyword evidence="7" id="KW-0238">DNA-binding</keyword>
<dbReference type="PROSITE" id="PS51294">
    <property type="entry name" value="HTH_MYB"/>
    <property type="match status" value="2"/>
</dbReference>
<reference evidence="8" key="1">
    <citation type="journal article" date="2009" name="Nature">
        <title>Genome sequence and analysis of the Irish potato famine pathogen Phytophthora infestans.</title>
        <authorList>
            <consortium name="The Broad Institute Genome Sequencing Platform"/>
            <person name="Haas B.J."/>
            <person name="Kamoun S."/>
            <person name="Zody M.C."/>
            <person name="Jiang R.H."/>
            <person name="Handsaker R.E."/>
            <person name="Cano L.M."/>
            <person name="Grabherr M."/>
            <person name="Kodira C.D."/>
            <person name="Raffaele S."/>
            <person name="Torto-Alalibo T."/>
            <person name="Bozkurt T.O."/>
            <person name="Ah-Fong A.M."/>
            <person name="Alvarado L."/>
            <person name="Anderson V.L."/>
            <person name="Armstrong M.R."/>
            <person name="Avrova A."/>
            <person name="Baxter L."/>
            <person name="Beynon J."/>
            <person name="Boevink P.C."/>
            <person name="Bollmann S.R."/>
            <person name="Bos J.I."/>
            <person name="Bulone V."/>
            <person name="Cai G."/>
            <person name="Cakir C."/>
            <person name="Carrington J.C."/>
            <person name="Chawner M."/>
            <person name="Conti L."/>
            <person name="Costanzo S."/>
            <person name="Ewan R."/>
            <person name="Fahlgren N."/>
            <person name="Fischbach M.A."/>
            <person name="Fugelstad J."/>
            <person name="Gilroy E.M."/>
            <person name="Gnerre S."/>
            <person name="Green P.J."/>
            <person name="Grenville-Briggs L.J."/>
            <person name="Griffith J."/>
            <person name="Grunwald N.J."/>
            <person name="Horn K."/>
            <person name="Horner N.R."/>
            <person name="Hu C.H."/>
            <person name="Huitema E."/>
            <person name="Jeong D.H."/>
            <person name="Jones A.M."/>
            <person name="Jones J.D."/>
            <person name="Jones R.W."/>
            <person name="Karlsson E.K."/>
            <person name="Kunjeti S.G."/>
            <person name="Lamour K."/>
            <person name="Liu Z."/>
            <person name="Ma L."/>
            <person name="Maclean D."/>
            <person name="Chibucos M.C."/>
            <person name="McDonald H."/>
            <person name="McWalters J."/>
            <person name="Meijer H.J."/>
            <person name="Morgan W."/>
            <person name="Morris P.F."/>
            <person name="Munro C.A."/>
            <person name="O'Neill K."/>
            <person name="Ospina-Giraldo M."/>
            <person name="Pinzon A."/>
            <person name="Pritchard L."/>
            <person name="Ramsahoye B."/>
            <person name="Ren Q."/>
            <person name="Restrepo S."/>
            <person name="Roy S."/>
            <person name="Sadanandom A."/>
            <person name="Savidor A."/>
            <person name="Schornack S."/>
            <person name="Schwartz D.C."/>
            <person name="Schumann U.D."/>
            <person name="Schwessinger B."/>
            <person name="Seyer L."/>
            <person name="Sharpe T."/>
            <person name="Silvar C."/>
            <person name="Song J."/>
            <person name="Studholme D.J."/>
            <person name="Sykes S."/>
            <person name="Thines M."/>
            <person name="van de Vondervoort P.J."/>
            <person name="Phuntumart V."/>
            <person name="Wawra S."/>
            <person name="Weide R."/>
            <person name="Win J."/>
            <person name="Young C."/>
            <person name="Zhou S."/>
            <person name="Fry W."/>
            <person name="Meyers B.C."/>
            <person name="van West P."/>
            <person name="Ristaino J."/>
            <person name="Govers F."/>
            <person name="Birch P.R."/>
            <person name="Whisson S.C."/>
            <person name="Judelson H.S."/>
            <person name="Nusbaum C."/>
        </authorList>
    </citation>
    <scope>NUCLEOTIDE SEQUENCE [LARGE SCALE GENOMIC DNA]</scope>
    <source>
        <strain evidence="8">T30-4</strain>
    </source>
</reference>
<proteinExistence type="predicted"/>
<sequence length="538" mass="60433">MTISTRIRGELFATTKPSVDIEPASPQLIRLPLTRPPNVPSSKKKPQKKPKKLTKPTKFKVKNELEDRQTPHRHGLPWTTDEHDRFLQGLERYPSGPWKAIAAFVGTRTPRQTMTHAQKYRQKIQRRRRGLLTSSRQPVPVTSELYGGLTITTNATDCDAVTRTSPTSLDAALKSTDQQISPLESNWFDKVKVKVATVSISVRPTTIFDNQDVTAPYTQYIFKLRSATNTKEGWKLRKRDSDFQLDVLLGAPEALKGNFLEEIVCVNAVFVEIERFLEIPPERKAIEAKLTRAVKALNDGWIRPEDMAITEFLDDETKDLICIPCISNSLQQHPSTPTLLLQVPTRTAESTKGERWTEDEHERFLLGMELFKEGPWKKIANVVGTRDTRQTMSHAQKYRQKIKRRKLGLPATEPPRRADESRATSTTKKLRATRPAETVTTATGSPREALDDAPRVMSGSERSLAESSTVDSADGNTQGSITEADTSADTRMNQQLDTTEPLDIVSVVHNSWLGPDELWDFLDGRPIALPDVVVVLKG</sequence>
<dbReference type="AlphaFoldDB" id="D0NPR6"/>
<dbReference type="RefSeq" id="XP_002898870.1">
    <property type="nucleotide sequence ID" value="XM_002898824.1"/>
</dbReference>
<dbReference type="GeneID" id="9479883"/>
<dbReference type="Pfam" id="PF00249">
    <property type="entry name" value="Myb_DNA-binding"/>
    <property type="match status" value="2"/>
</dbReference>
<dbReference type="EMBL" id="DS028151">
    <property type="protein sequence ID" value="EEY62628.1"/>
    <property type="molecule type" value="Genomic_DNA"/>
</dbReference>
<dbReference type="STRING" id="403677.D0NPR6"/>
<feature type="compositionally biased region" description="Polar residues" evidence="4">
    <location>
        <begin position="465"/>
        <end position="489"/>
    </location>
</feature>
<evidence type="ECO:0000256" key="4">
    <source>
        <dbReference type="SAM" id="MobiDB-lite"/>
    </source>
</evidence>
<dbReference type="InParanoid" id="D0NPR6"/>
<feature type="compositionally biased region" description="Basic residues" evidence="4">
    <location>
        <begin position="42"/>
        <end position="55"/>
    </location>
</feature>
<dbReference type="Gene3D" id="1.10.10.60">
    <property type="entry name" value="Homeodomain-like"/>
    <property type="match status" value="2"/>
</dbReference>
<evidence type="ECO:0000313" key="8">
    <source>
        <dbReference type="Proteomes" id="UP000006643"/>
    </source>
</evidence>
<dbReference type="VEuPathDB" id="FungiDB:PITG_14401"/>
<keyword evidence="2" id="KW-0804">Transcription</keyword>
<dbReference type="KEGG" id="pif:PITG_14401"/>
<name>D0NPR6_PHYIT</name>
<gene>
    <name evidence="7" type="ORF">PITG_14401</name>
</gene>
<dbReference type="SMART" id="SM00717">
    <property type="entry name" value="SANT"/>
    <property type="match status" value="2"/>
</dbReference>
<feature type="region of interest" description="Disordered" evidence="4">
    <location>
        <begin position="22"/>
        <end position="55"/>
    </location>
</feature>
<dbReference type="NCBIfam" id="TIGR01557">
    <property type="entry name" value="myb_SHAQKYF"/>
    <property type="match status" value="2"/>
</dbReference>
<evidence type="ECO:0000256" key="2">
    <source>
        <dbReference type="ARBA" id="ARBA00023163"/>
    </source>
</evidence>
<feature type="domain" description="Myb-like" evidence="5">
    <location>
        <begin position="70"/>
        <end position="121"/>
    </location>
</feature>
<feature type="compositionally biased region" description="Basic residues" evidence="4">
    <location>
        <begin position="396"/>
        <end position="407"/>
    </location>
</feature>
<keyword evidence="8" id="KW-1185">Reference proteome</keyword>
<dbReference type="OMA" id="NASKEEW"/>
<dbReference type="GO" id="GO:0003677">
    <property type="term" value="F:DNA binding"/>
    <property type="evidence" value="ECO:0007669"/>
    <property type="project" value="UniProtKB-KW"/>
</dbReference>
<evidence type="ECO:0000256" key="3">
    <source>
        <dbReference type="ARBA" id="ARBA00023242"/>
    </source>
</evidence>
<evidence type="ECO:0000259" key="6">
    <source>
        <dbReference type="PROSITE" id="PS51294"/>
    </source>
</evidence>
<accession>D0NPR6</accession>
<organism evidence="7 8">
    <name type="scientific">Phytophthora infestans (strain T30-4)</name>
    <name type="common">Potato late blight agent</name>
    <dbReference type="NCBI Taxonomy" id="403677"/>
    <lineage>
        <taxon>Eukaryota</taxon>
        <taxon>Sar</taxon>
        <taxon>Stramenopiles</taxon>
        <taxon>Oomycota</taxon>
        <taxon>Peronosporomycetes</taxon>
        <taxon>Peronosporales</taxon>
        <taxon>Peronosporaceae</taxon>
        <taxon>Phytophthora</taxon>
    </lineage>
</organism>
<dbReference type="InterPro" id="IPR006447">
    <property type="entry name" value="Myb_dom_plants"/>
</dbReference>
<dbReference type="Proteomes" id="UP000006643">
    <property type="component" value="Unassembled WGS sequence"/>
</dbReference>
<feature type="domain" description="HTH myb-type" evidence="6">
    <location>
        <begin position="348"/>
        <end position="403"/>
    </location>
</feature>
<evidence type="ECO:0000256" key="1">
    <source>
        <dbReference type="ARBA" id="ARBA00023015"/>
    </source>
</evidence>
<dbReference type="InterPro" id="IPR017930">
    <property type="entry name" value="Myb_dom"/>
</dbReference>
<protein>
    <submittedName>
        <fullName evidence="7">Myb-like DNA-binding protein, putative</fullName>
    </submittedName>
</protein>
<keyword evidence="3" id="KW-0539">Nucleus</keyword>
<dbReference type="PANTHER" id="PTHR12802:SF155">
    <property type="entry name" value="DEUBIQUITINASE MYSM1"/>
    <property type="match status" value="1"/>
</dbReference>
<evidence type="ECO:0000259" key="5">
    <source>
        <dbReference type="PROSITE" id="PS50090"/>
    </source>
</evidence>
<feature type="region of interest" description="Disordered" evidence="4">
    <location>
        <begin position="388"/>
        <end position="489"/>
    </location>
</feature>
<dbReference type="InterPro" id="IPR001005">
    <property type="entry name" value="SANT/Myb"/>
</dbReference>
<dbReference type="HOGENOM" id="CLU_506700_0_0_1"/>
<dbReference type="InterPro" id="IPR009057">
    <property type="entry name" value="Homeodomain-like_sf"/>
</dbReference>
<dbReference type="CDD" id="cd00167">
    <property type="entry name" value="SANT"/>
    <property type="match status" value="2"/>
</dbReference>
<dbReference type="SUPFAM" id="SSF46689">
    <property type="entry name" value="Homeodomain-like"/>
    <property type="match status" value="2"/>
</dbReference>